<keyword evidence="2" id="KW-1185">Reference proteome</keyword>
<sequence length="200" mass="22943">MWIDTDLREIRSVPIEQIAGWVARRFPDGTSPQWWLAVFESLEVDVLPFRDATSSRRARDFKVGAEVIGLAVRLEGVRPAVGAYWMLRLATVARRFEPPVFDLPEILLPDGAAKWALGKIPLTRERAIEESEVQRVWYLNADESYYAPVGGEVILTGEPKFEALQDVEMILSALHRISAYIEDEEIDREIHAWLEIRDRL</sequence>
<gene>
    <name evidence="1" type="ORF">Ssi02_27030</name>
</gene>
<organism evidence="1 2">
    <name type="scientific">Sinosporangium siamense</name>
    <dbReference type="NCBI Taxonomy" id="1367973"/>
    <lineage>
        <taxon>Bacteria</taxon>
        <taxon>Bacillati</taxon>
        <taxon>Actinomycetota</taxon>
        <taxon>Actinomycetes</taxon>
        <taxon>Streptosporangiales</taxon>
        <taxon>Streptosporangiaceae</taxon>
        <taxon>Sinosporangium</taxon>
    </lineage>
</organism>
<dbReference type="AlphaFoldDB" id="A0A919RFK5"/>
<dbReference type="Proteomes" id="UP000606172">
    <property type="component" value="Unassembled WGS sequence"/>
</dbReference>
<proteinExistence type="predicted"/>
<evidence type="ECO:0000313" key="1">
    <source>
        <dbReference type="EMBL" id="GII92472.1"/>
    </source>
</evidence>
<dbReference type="EMBL" id="BOOW01000016">
    <property type="protein sequence ID" value="GII92472.1"/>
    <property type="molecule type" value="Genomic_DNA"/>
</dbReference>
<reference evidence="1" key="1">
    <citation type="submission" date="2021-01" db="EMBL/GenBank/DDBJ databases">
        <title>Whole genome shotgun sequence of Sinosporangium siamense NBRC 109515.</title>
        <authorList>
            <person name="Komaki H."/>
            <person name="Tamura T."/>
        </authorList>
    </citation>
    <scope>NUCLEOTIDE SEQUENCE</scope>
    <source>
        <strain evidence="1">NBRC 109515</strain>
    </source>
</reference>
<name>A0A919RFK5_9ACTN</name>
<dbReference type="RefSeq" id="WP_204025318.1">
    <property type="nucleotide sequence ID" value="NZ_BOOW01000016.1"/>
</dbReference>
<accession>A0A919RFK5</accession>
<comment type="caution">
    <text evidence="1">The sequence shown here is derived from an EMBL/GenBank/DDBJ whole genome shotgun (WGS) entry which is preliminary data.</text>
</comment>
<protein>
    <submittedName>
        <fullName evidence="1">Uncharacterized protein</fullName>
    </submittedName>
</protein>
<evidence type="ECO:0000313" key="2">
    <source>
        <dbReference type="Proteomes" id="UP000606172"/>
    </source>
</evidence>